<sequence length="212" mass="22672">MNRARPLSSLVAVTLLALLASLVASLIASPAQAAITSVDTPSTSTVAKYFTGYKHSKRSATRISGIYGPGAYCRSSKTYSSKTGVEANYTPTYTNDWMSSTQKPWIVIDALEMSSTTSAKKLVAGFRNHLKKCPSYTDGGTKITNSALNIGTIGNERVGMRINTGDADGPMHLTYSVIRKNRIVVIVTTVSENKVPATRIAGLSRAAYKQAN</sequence>
<name>A0A7Y9S4M9_9ACTN</name>
<reference evidence="2 3" key="1">
    <citation type="submission" date="2020-07" db="EMBL/GenBank/DDBJ databases">
        <title>Sequencing the genomes of 1000 actinobacteria strains.</title>
        <authorList>
            <person name="Klenk H.-P."/>
        </authorList>
    </citation>
    <scope>NUCLEOTIDE SEQUENCE [LARGE SCALE GENOMIC DNA]</scope>
    <source>
        <strain evidence="2 3">DSM 23819</strain>
    </source>
</reference>
<gene>
    <name evidence="2" type="ORF">BJ980_002866</name>
</gene>
<evidence type="ECO:0000313" key="2">
    <source>
        <dbReference type="EMBL" id="NYG59943.1"/>
    </source>
</evidence>
<keyword evidence="3" id="KW-1185">Reference proteome</keyword>
<dbReference type="AlphaFoldDB" id="A0A7Y9S4M9"/>
<dbReference type="RefSeq" id="WP_179502939.1">
    <property type="nucleotide sequence ID" value="NZ_JACCAA010000001.1"/>
</dbReference>
<comment type="caution">
    <text evidence="2">The sequence shown here is derived from an EMBL/GenBank/DDBJ whole genome shotgun (WGS) entry which is preliminary data.</text>
</comment>
<feature type="chain" id="PRO_5030581172" description="Sensor domain-containing protein" evidence="1">
    <location>
        <begin position="34"/>
        <end position="212"/>
    </location>
</feature>
<feature type="signal peptide" evidence="1">
    <location>
        <begin position="1"/>
        <end position="33"/>
    </location>
</feature>
<evidence type="ECO:0000256" key="1">
    <source>
        <dbReference type="SAM" id="SignalP"/>
    </source>
</evidence>
<dbReference type="Proteomes" id="UP000540656">
    <property type="component" value="Unassembled WGS sequence"/>
</dbReference>
<organism evidence="2 3">
    <name type="scientific">Nocardioides daedukensis</name>
    <dbReference type="NCBI Taxonomy" id="634462"/>
    <lineage>
        <taxon>Bacteria</taxon>
        <taxon>Bacillati</taxon>
        <taxon>Actinomycetota</taxon>
        <taxon>Actinomycetes</taxon>
        <taxon>Propionibacteriales</taxon>
        <taxon>Nocardioidaceae</taxon>
        <taxon>Nocardioides</taxon>
    </lineage>
</organism>
<evidence type="ECO:0008006" key="4">
    <source>
        <dbReference type="Google" id="ProtNLM"/>
    </source>
</evidence>
<proteinExistence type="predicted"/>
<accession>A0A7Y9S4M9</accession>
<protein>
    <recommendedName>
        <fullName evidence="4">Sensor domain-containing protein</fullName>
    </recommendedName>
</protein>
<evidence type="ECO:0000313" key="3">
    <source>
        <dbReference type="Proteomes" id="UP000540656"/>
    </source>
</evidence>
<keyword evidence="1" id="KW-0732">Signal</keyword>
<dbReference type="EMBL" id="JACCAA010000001">
    <property type="protein sequence ID" value="NYG59943.1"/>
    <property type="molecule type" value="Genomic_DNA"/>
</dbReference>